<organism evidence="1 2">
    <name type="scientific">Clytia hemisphaerica</name>
    <dbReference type="NCBI Taxonomy" id="252671"/>
    <lineage>
        <taxon>Eukaryota</taxon>
        <taxon>Metazoa</taxon>
        <taxon>Cnidaria</taxon>
        <taxon>Hydrozoa</taxon>
        <taxon>Hydroidolina</taxon>
        <taxon>Leptothecata</taxon>
        <taxon>Obeliida</taxon>
        <taxon>Clytiidae</taxon>
        <taxon>Clytia</taxon>
    </lineage>
</organism>
<evidence type="ECO:0000313" key="2">
    <source>
        <dbReference type="Proteomes" id="UP000594262"/>
    </source>
</evidence>
<dbReference type="EnsemblMetazoa" id="CLYHEMT024877.1">
    <property type="protein sequence ID" value="CLYHEMP024877.1"/>
    <property type="gene ID" value="CLYHEMG024877"/>
</dbReference>
<sequence>MSKNVCFKTYSKLDLILKDTLGMLPKVDAIEDLFKAWFRMNKSMYTNSMKSLPARILTIDHTFKVTSNVGMFRQGDNKEWVKLYNSLFVALNKRKQIVTWHFTQGEKFSLVRDILDKLKERENFKIEMVLLDNCCKYDLVINDIFGNQIFIKLDPFHGIQRITSTIRKKHPFHQQLCSDLHNLLRHPTDLSSKRRTVETASKEIILELLDRIVAKWESLEFMLDERSLITMETREAFLNLRKHISKGCLSNIPAGCSTSVNENLHKYLNKPWALSLQRLYSPFFSTIGMKGLEWSSVQTMKRVKCLDLED</sequence>
<dbReference type="Proteomes" id="UP000594262">
    <property type="component" value="Unplaced"/>
</dbReference>
<accession>A0A7M5XP13</accession>
<protein>
    <submittedName>
        <fullName evidence="1">Uncharacterized protein</fullName>
    </submittedName>
</protein>
<keyword evidence="2" id="KW-1185">Reference proteome</keyword>
<evidence type="ECO:0000313" key="1">
    <source>
        <dbReference type="EnsemblMetazoa" id="CLYHEMP024877.1"/>
    </source>
</evidence>
<dbReference type="AlphaFoldDB" id="A0A7M5XP13"/>
<name>A0A7M5XP13_9CNID</name>
<reference evidence="1" key="1">
    <citation type="submission" date="2021-01" db="UniProtKB">
        <authorList>
            <consortium name="EnsemblMetazoa"/>
        </authorList>
    </citation>
    <scope>IDENTIFICATION</scope>
</reference>
<proteinExistence type="predicted"/>
<dbReference type="OrthoDB" id="5963957at2759"/>